<dbReference type="GO" id="GO:0005524">
    <property type="term" value="F:ATP binding"/>
    <property type="evidence" value="ECO:0007669"/>
    <property type="project" value="UniProtKB-UniRule"/>
</dbReference>
<comment type="catalytic activity">
    <reaction evidence="11">
        <text>L-seryl-[protein] + ATP = O-phospho-L-seryl-[protein] + ADP + H(+)</text>
        <dbReference type="Rhea" id="RHEA:17989"/>
        <dbReference type="Rhea" id="RHEA-COMP:9863"/>
        <dbReference type="Rhea" id="RHEA-COMP:11604"/>
        <dbReference type="ChEBI" id="CHEBI:15378"/>
        <dbReference type="ChEBI" id="CHEBI:29999"/>
        <dbReference type="ChEBI" id="CHEBI:30616"/>
        <dbReference type="ChEBI" id="CHEBI:83421"/>
        <dbReference type="ChEBI" id="CHEBI:456216"/>
        <dbReference type="EC" id="2.7.11.25"/>
    </reaction>
</comment>
<evidence type="ECO:0000256" key="12">
    <source>
        <dbReference type="PROSITE-ProRule" id="PRU00192"/>
    </source>
</evidence>
<evidence type="ECO:0000256" key="14">
    <source>
        <dbReference type="SAM" id="MobiDB-lite"/>
    </source>
</evidence>
<keyword evidence="9 13" id="KW-0067">ATP-binding</keyword>
<feature type="compositionally biased region" description="Polar residues" evidence="14">
    <location>
        <begin position="1330"/>
        <end position="1346"/>
    </location>
</feature>
<feature type="compositionally biased region" description="Polar residues" evidence="14">
    <location>
        <begin position="613"/>
        <end position="623"/>
    </location>
</feature>
<keyword evidence="4 12" id="KW-0728">SH3 domain</keyword>
<dbReference type="InterPro" id="IPR011009">
    <property type="entry name" value="Kinase-like_dom_sf"/>
</dbReference>
<dbReference type="InterPro" id="IPR017441">
    <property type="entry name" value="Protein_kinase_ATP_BS"/>
</dbReference>
<feature type="binding site" evidence="13">
    <location>
        <position position="202"/>
    </location>
    <ligand>
        <name>ATP</name>
        <dbReference type="ChEBI" id="CHEBI:30616"/>
    </ligand>
</feature>
<evidence type="ECO:0000256" key="2">
    <source>
        <dbReference type="ARBA" id="ARBA00006529"/>
    </source>
</evidence>
<evidence type="ECO:0000256" key="13">
    <source>
        <dbReference type="PROSITE-ProRule" id="PRU10141"/>
    </source>
</evidence>
<evidence type="ECO:0000259" key="16">
    <source>
        <dbReference type="PROSITE" id="PS50011"/>
    </source>
</evidence>
<proteinExistence type="inferred from homology"/>
<feature type="compositionally biased region" description="Basic residues" evidence="14">
    <location>
        <begin position="844"/>
        <end position="855"/>
    </location>
</feature>
<dbReference type="SUPFAM" id="SSF56112">
    <property type="entry name" value="Protein kinase-like (PK-like)"/>
    <property type="match status" value="1"/>
</dbReference>
<keyword evidence="8" id="KW-0418">Kinase</keyword>
<dbReference type="InterPro" id="IPR000719">
    <property type="entry name" value="Prot_kinase_dom"/>
</dbReference>
<feature type="domain" description="SH3" evidence="15">
    <location>
        <begin position="98"/>
        <end position="164"/>
    </location>
</feature>
<evidence type="ECO:0000256" key="4">
    <source>
        <dbReference type="ARBA" id="ARBA00022443"/>
    </source>
</evidence>
<feature type="region of interest" description="Disordered" evidence="14">
    <location>
        <begin position="910"/>
        <end position="942"/>
    </location>
</feature>
<accession>A0A914HF87</accession>
<feature type="compositionally biased region" description="Low complexity" evidence="14">
    <location>
        <begin position="785"/>
        <end position="797"/>
    </location>
</feature>
<feature type="region of interest" description="Disordered" evidence="14">
    <location>
        <begin position="785"/>
        <end position="812"/>
    </location>
</feature>
<feature type="compositionally biased region" description="Polar residues" evidence="14">
    <location>
        <begin position="1372"/>
        <end position="1383"/>
    </location>
</feature>
<dbReference type="EC" id="2.7.11.25" evidence="3"/>
<evidence type="ECO:0000256" key="1">
    <source>
        <dbReference type="ARBA" id="ARBA00001946"/>
    </source>
</evidence>
<dbReference type="PROSITE" id="PS00108">
    <property type="entry name" value="PROTEIN_KINASE_ST"/>
    <property type="match status" value="1"/>
</dbReference>
<sequence>MALKSGTLSQDTPMFEKRGKAPPYVNLESAPSSESLREGKRRSPHKIITLFAFAAHCPPGTSADGAGGPIDGKGKSNRSYEGLATTSADGVRFRQHPPEQCVGMAVFDYEAREQDELTLKRGSMMKIVEEECGEEGWALARMGWERDGTRVGKVPKHYVALLGSQPEMVEKDSVRRSDEFLGAGSYAEVFRGTYKGKQVALKLPRAENGEALKREALILSRLRHENIVQFFGISPDPLFIVLELCEGGNLFSLYRKMSSSEVLTVIFWAKQVASAIEHLHARDEPLVYADMKAENVLIKQKPCDDGQCRKCKKMCINRLTLKLADFNVTRHIGVKRDSCSGSLPWKSPEMENANAHPSMDIWSFGTFFWELLSRKVPNWVSIYIWINKKTKGPPLPLPEDLPPELRRVFDGCWRREISERPSIVQVRAQLEEAEQSVDNNYKWLLREDAQCESSLSVGDGQLDPPTLEDALDSQTNAAVQSSINISAHEVLMLIERFGKKGKKPSKVERMWASWFQPPEARRQKRLAKLDKHSIGAPIDFRHIVSAKVRERADDFGDKPMVIRYANAELPPLQRQQSHRSHDSLLECGREGTEGDGRCASAGGYSTLPRTFKHQQQSRSSADETNLLPPPVPRRACCRSYPWCSKLGMPKATKSAKSNPELKNLGILCPKSGGKVFPAAMGGRGGGQNCHKSPQPIGRRHDYLTLLPSGASLQQTNLCQKHRPPIGLNASEDCPLRKDRAEPAWVDGSSSSLSGEDFIRQYVNVPNGTQKAARRNNAVRQRVVADASAISESSECSSNVTTPNGGGAEGESSSSADLVAILAAGDGGETALALESGRAGTANPSRHKSNRIKGNKHQQELSELFNRRVSPPQPHSLSPSTASGGAPIQLRRATFGELDKARRGELGHSTFYVDELDSPPEGSNSTVEELGGGGRRRSTTSNGGIHRSIASYLFKPLIGTKSSSRVDELLEPEAAAVSIGVTFACCFHPHHGTNVAHLCALSSVLQLEFKLSLAPGQLDSKPTEFVRELRSVSVERTPQRHAQHNLQNARFIKRADYPENQARQRHRTESAATAAQLPQRRLHLNSVAGGRSPTSSETGRQRRVSSSLMDTVIELQQISPSVNDNLRLSSATPRPPGVSILNSTIPMHLNRNGPLIPPQNPSMLSPGRALPNWHQRSRSSDSAAGKPLSNELAELLSLQPVPVDGSIANPSYVPMQENENNAKLLVPTTKVTHSAPPRQLQAEPSKRPVPKPRTAKADDLAQFPTSQAPMLNRAEIAAASNCSQNAVKDFSMPVSEQCRPNTLRLAPSGRHSDATNASAVGESSGCDSGMCVSSSNEGENSPQTPVPTKNGSATLFPSAPNALPTVVSIAESPAQNLRSTNGNAFNRFRPPPPPHFTPPFEVVPPPVPPKQHQKEGGPRVPPLPRNRRVLRQ</sequence>
<evidence type="ECO:0000256" key="6">
    <source>
        <dbReference type="ARBA" id="ARBA00022679"/>
    </source>
</evidence>
<dbReference type="InterPro" id="IPR036028">
    <property type="entry name" value="SH3-like_dom_sf"/>
</dbReference>
<dbReference type="Gene3D" id="1.10.510.10">
    <property type="entry name" value="Transferase(Phosphotransferase) domain 1"/>
    <property type="match status" value="1"/>
</dbReference>
<dbReference type="Gene3D" id="2.30.30.40">
    <property type="entry name" value="SH3 Domains"/>
    <property type="match status" value="1"/>
</dbReference>
<dbReference type="Pfam" id="PF07714">
    <property type="entry name" value="PK_Tyr_Ser-Thr"/>
    <property type="match status" value="1"/>
</dbReference>
<feature type="region of interest" description="Disordered" evidence="14">
    <location>
        <begin position="1156"/>
        <end position="1185"/>
    </location>
</feature>
<organism evidence="17 18">
    <name type="scientific">Globodera rostochiensis</name>
    <name type="common">Golden nematode worm</name>
    <name type="synonym">Heterodera rostochiensis</name>
    <dbReference type="NCBI Taxonomy" id="31243"/>
    <lineage>
        <taxon>Eukaryota</taxon>
        <taxon>Metazoa</taxon>
        <taxon>Ecdysozoa</taxon>
        <taxon>Nematoda</taxon>
        <taxon>Chromadorea</taxon>
        <taxon>Rhabditida</taxon>
        <taxon>Tylenchina</taxon>
        <taxon>Tylenchomorpha</taxon>
        <taxon>Tylenchoidea</taxon>
        <taxon>Heteroderidae</taxon>
        <taxon>Heteroderinae</taxon>
        <taxon>Globodera</taxon>
    </lineage>
</organism>
<protein>
    <recommendedName>
        <fullName evidence="3">mitogen-activated protein kinase kinase kinase</fullName>
        <ecNumber evidence="3">2.7.11.25</ecNumber>
    </recommendedName>
</protein>
<dbReference type="SMART" id="SM00326">
    <property type="entry name" value="SH3"/>
    <property type="match status" value="1"/>
</dbReference>
<feature type="region of interest" description="Disordered" evidence="14">
    <location>
        <begin position="603"/>
        <end position="627"/>
    </location>
</feature>
<evidence type="ECO:0000313" key="17">
    <source>
        <dbReference type="Proteomes" id="UP000887572"/>
    </source>
</evidence>
<dbReference type="PROSITE" id="PS50011">
    <property type="entry name" value="PROTEIN_KINASE_DOM"/>
    <property type="match status" value="1"/>
</dbReference>
<dbReference type="PROSITE" id="PS50002">
    <property type="entry name" value="SH3"/>
    <property type="match status" value="1"/>
</dbReference>
<keyword evidence="17" id="KW-1185">Reference proteome</keyword>
<name>A0A914HF87_GLORO</name>
<feature type="compositionally biased region" description="Polar residues" evidence="14">
    <location>
        <begin position="1"/>
        <end position="12"/>
    </location>
</feature>
<dbReference type="InterPro" id="IPR008271">
    <property type="entry name" value="Ser/Thr_kinase_AS"/>
</dbReference>
<dbReference type="InterPro" id="IPR001245">
    <property type="entry name" value="Ser-Thr/Tyr_kinase_cat_dom"/>
</dbReference>
<dbReference type="PANTHER" id="PTHR44329:SF288">
    <property type="entry name" value="MITOGEN-ACTIVATED PROTEIN KINASE KINASE KINASE 20"/>
    <property type="match status" value="1"/>
</dbReference>
<feature type="region of interest" description="Disordered" evidence="14">
    <location>
        <begin position="835"/>
        <end position="858"/>
    </location>
</feature>
<comment type="similarity">
    <text evidence="2">Belongs to the protein kinase superfamily. STE Ser/Thr protein kinase family. MAP kinase kinase kinase subfamily.</text>
</comment>
<feature type="compositionally biased region" description="Polar residues" evidence="14">
    <location>
        <begin position="1091"/>
        <end position="1105"/>
    </location>
</feature>
<comment type="catalytic activity">
    <reaction evidence="10">
        <text>L-threonyl-[protein] + ATP = O-phospho-L-threonyl-[protein] + ADP + H(+)</text>
        <dbReference type="Rhea" id="RHEA:46608"/>
        <dbReference type="Rhea" id="RHEA-COMP:11060"/>
        <dbReference type="Rhea" id="RHEA-COMP:11605"/>
        <dbReference type="ChEBI" id="CHEBI:15378"/>
        <dbReference type="ChEBI" id="CHEBI:30013"/>
        <dbReference type="ChEBI" id="CHEBI:30616"/>
        <dbReference type="ChEBI" id="CHEBI:61977"/>
        <dbReference type="ChEBI" id="CHEBI:456216"/>
        <dbReference type="EC" id="2.7.11.25"/>
    </reaction>
</comment>
<keyword evidence="7 13" id="KW-0547">Nucleotide-binding</keyword>
<evidence type="ECO:0000259" key="15">
    <source>
        <dbReference type="PROSITE" id="PS50002"/>
    </source>
</evidence>
<evidence type="ECO:0000256" key="8">
    <source>
        <dbReference type="ARBA" id="ARBA00022777"/>
    </source>
</evidence>
<dbReference type="SUPFAM" id="SSF50044">
    <property type="entry name" value="SH3-domain"/>
    <property type="match status" value="1"/>
</dbReference>
<dbReference type="InterPro" id="IPR001452">
    <property type="entry name" value="SH3_domain"/>
</dbReference>
<keyword evidence="5" id="KW-0723">Serine/threonine-protein kinase</keyword>
<dbReference type="WBParaSite" id="Gr19_v10_g1660.t1">
    <property type="protein sequence ID" value="Gr19_v10_g1660.t1"/>
    <property type="gene ID" value="Gr19_v10_g1660"/>
</dbReference>
<evidence type="ECO:0000256" key="3">
    <source>
        <dbReference type="ARBA" id="ARBA00012406"/>
    </source>
</evidence>
<evidence type="ECO:0000256" key="5">
    <source>
        <dbReference type="ARBA" id="ARBA00022527"/>
    </source>
</evidence>
<evidence type="ECO:0000256" key="10">
    <source>
        <dbReference type="ARBA" id="ARBA00047559"/>
    </source>
</evidence>
<dbReference type="Proteomes" id="UP000887572">
    <property type="component" value="Unplaced"/>
</dbReference>
<feature type="region of interest" description="Disordered" evidence="14">
    <location>
        <begin position="61"/>
        <end position="81"/>
    </location>
</feature>
<dbReference type="Pfam" id="PF00018">
    <property type="entry name" value="SH3_1"/>
    <property type="match status" value="1"/>
</dbReference>
<reference evidence="18" key="1">
    <citation type="submission" date="2022-11" db="UniProtKB">
        <authorList>
            <consortium name="WormBaseParasite"/>
        </authorList>
    </citation>
    <scope>IDENTIFICATION</scope>
</reference>
<dbReference type="InterPro" id="IPR051681">
    <property type="entry name" value="Ser/Thr_Kinases-Pseudokinases"/>
</dbReference>
<dbReference type="SMART" id="SM00220">
    <property type="entry name" value="S_TKc"/>
    <property type="match status" value="1"/>
</dbReference>
<dbReference type="PANTHER" id="PTHR44329">
    <property type="entry name" value="SERINE/THREONINE-PROTEIN KINASE TNNI3K-RELATED"/>
    <property type="match status" value="1"/>
</dbReference>
<evidence type="ECO:0000256" key="11">
    <source>
        <dbReference type="ARBA" id="ARBA00048329"/>
    </source>
</evidence>
<feature type="region of interest" description="Disordered" evidence="14">
    <location>
        <begin position="1372"/>
        <end position="1431"/>
    </location>
</feature>
<dbReference type="GO" id="GO:0006950">
    <property type="term" value="P:response to stress"/>
    <property type="evidence" value="ECO:0007669"/>
    <property type="project" value="UniProtKB-ARBA"/>
</dbReference>
<keyword evidence="6" id="KW-0808">Transferase</keyword>
<dbReference type="PROSITE" id="PS00107">
    <property type="entry name" value="PROTEIN_KINASE_ATP"/>
    <property type="match status" value="1"/>
</dbReference>
<evidence type="ECO:0000256" key="9">
    <source>
        <dbReference type="ARBA" id="ARBA00022840"/>
    </source>
</evidence>
<feature type="region of interest" description="Disordered" evidence="14">
    <location>
        <begin position="1077"/>
        <end position="1105"/>
    </location>
</feature>
<feature type="compositionally biased region" description="Pro residues" evidence="14">
    <location>
        <begin position="1388"/>
        <end position="1408"/>
    </location>
</feature>
<dbReference type="GO" id="GO:0004709">
    <property type="term" value="F:MAP kinase kinase kinase activity"/>
    <property type="evidence" value="ECO:0007669"/>
    <property type="project" value="UniProtKB-EC"/>
</dbReference>
<evidence type="ECO:0000256" key="7">
    <source>
        <dbReference type="ARBA" id="ARBA00022741"/>
    </source>
</evidence>
<feature type="region of interest" description="Disordered" evidence="14">
    <location>
        <begin position="1231"/>
        <end position="1260"/>
    </location>
</feature>
<feature type="region of interest" description="Disordered" evidence="14">
    <location>
        <begin position="1301"/>
        <end position="1346"/>
    </location>
</feature>
<feature type="region of interest" description="Disordered" evidence="14">
    <location>
        <begin position="867"/>
        <end position="886"/>
    </location>
</feature>
<feature type="domain" description="Protein kinase" evidence="16">
    <location>
        <begin position="175"/>
        <end position="444"/>
    </location>
</feature>
<feature type="region of interest" description="Disordered" evidence="14">
    <location>
        <begin position="1"/>
        <end position="41"/>
    </location>
</feature>
<comment type="cofactor">
    <cofactor evidence="1">
        <name>Mg(2+)</name>
        <dbReference type="ChEBI" id="CHEBI:18420"/>
    </cofactor>
</comment>
<evidence type="ECO:0000313" key="18">
    <source>
        <dbReference type="WBParaSite" id="Gr19_v10_g1660.t1"/>
    </source>
</evidence>